<comment type="caution">
    <text evidence="2">The sequence shown here is derived from an EMBL/GenBank/DDBJ whole genome shotgun (WGS) entry which is preliminary data.</text>
</comment>
<feature type="non-terminal residue" evidence="2">
    <location>
        <position position="510"/>
    </location>
</feature>
<proteinExistence type="predicted"/>
<reference evidence="2 3" key="1">
    <citation type="journal article" date="2023" name="Commun. Biol.">
        <title>Genome analysis of Parmales, the sister group of diatoms, reveals the evolutionary specialization of diatoms from phago-mixotrophs to photoautotrophs.</title>
        <authorList>
            <person name="Ban H."/>
            <person name="Sato S."/>
            <person name="Yoshikawa S."/>
            <person name="Yamada K."/>
            <person name="Nakamura Y."/>
            <person name="Ichinomiya M."/>
            <person name="Sato N."/>
            <person name="Blanc-Mathieu R."/>
            <person name="Endo H."/>
            <person name="Kuwata A."/>
            <person name="Ogata H."/>
        </authorList>
    </citation>
    <scope>NUCLEOTIDE SEQUENCE [LARGE SCALE GENOMIC DNA]</scope>
</reference>
<dbReference type="Proteomes" id="UP001165060">
    <property type="component" value="Unassembled WGS sequence"/>
</dbReference>
<feature type="compositionally biased region" description="Basic and acidic residues" evidence="1">
    <location>
        <begin position="422"/>
        <end position="463"/>
    </location>
</feature>
<feature type="compositionally biased region" description="Polar residues" evidence="1">
    <location>
        <begin position="396"/>
        <end position="406"/>
    </location>
</feature>
<sequence>KDGAKQVSVISSGSSSGNGDQVRGHEEVVEEKAMKLGEQIVANTSGAFAVSEASAFPPEGENSSGCAGTELAQAKSSKHKLAKTARKAASGRVDVRDGVESKPEALDRGNLVVPSGSRGVVTQMEGGAVDIADGSAKDGVRQIPAGLTCSSSRDGKKVRGHEEATAEEEELLGEQGLVDNRDVAESKLRAAVEAGLDKGALFVVPECGSETEQMEGGGEDAKAGSAEVSAKHTSDPTGSGSSNGEQVREREEAAEEKDAKLGEQRTLAFITIAGGCSGIVSNAKKSPSKAVPTGGAARRTKNKSSAALTGSSTRSPRAVKPRATELQQAAGEEASAVAKEERTEEAASKGARPEQLGPAKQLGPAEQLAVPEVAGPTEQLASGGIAPSGKKAEPKSSPTGQSATKESQTKFKGTLAGAAGKLRQEKRDFFAKKARDSKLERAKEERAKKKLEEQREKEECEKGECEKGECEKEDVFFTNVAYMPSGLGIITGEAHWWEFNIINQYLDSNM</sequence>
<accession>A0ABQ6MD22</accession>
<feature type="compositionally biased region" description="Basic and acidic residues" evidence="1">
    <location>
        <begin position="93"/>
        <end position="102"/>
    </location>
</feature>
<feature type="non-terminal residue" evidence="2">
    <location>
        <position position="1"/>
    </location>
</feature>
<feature type="region of interest" description="Disordered" evidence="1">
    <location>
        <begin position="278"/>
        <end position="463"/>
    </location>
</feature>
<gene>
    <name evidence="2" type="ORF">TeGR_g12930</name>
</gene>
<evidence type="ECO:0000313" key="2">
    <source>
        <dbReference type="EMBL" id="GMI24066.1"/>
    </source>
</evidence>
<feature type="compositionally biased region" description="Polar residues" evidence="1">
    <location>
        <begin position="303"/>
        <end position="315"/>
    </location>
</feature>
<feature type="region of interest" description="Disordered" evidence="1">
    <location>
        <begin position="207"/>
        <end position="264"/>
    </location>
</feature>
<feature type="compositionally biased region" description="Basic residues" evidence="1">
    <location>
        <begin position="76"/>
        <end position="86"/>
    </location>
</feature>
<keyword evidence="3" id="KW-1185">Reference proteome</keyword>
<name>A0ABQ6MD22_9STRA</name>
<feature type="compositionally biased region" description="Low complexity" evidence="1">
    <location>
        <begin position="7"/>
        <end position="17"/>
    </location>
</feature>
<feature type="compositionally biased region" description="Basic and acidic residues" evidence="1">
    <location>
        <begin position="153"/>
        <end position="164"/>
    </location>
</feature>
<feature type="region of interest" description="Disordered" evidence="1">
    <location>
        <begin position="55"/>
        <end position="102"/>
    </location>
</feature>
<evidence type="ECO:0000313" key="3">
    <source>
        <dbReference type="Proteomes" id="UP001165060"/>
    </source>
</evidence>
<organism evidence="2 3">
    <name type="scientific">Tetraparma gracilis</name>
    <dbReference type="NCBI Taxonomy" id="2962635"/>
    <lineage>
        <taxon>Eukaryota</taxon>
        <taxon>Sar</taxon>
        <taxon>Stramenopiles</taxon>
        <taxon>Ochrophyta</taxon>
        <taxon>Bolidophyceae</taxon>
        <taxon>Parmales</taxon>
        <taxon>Triparmaceae</taxon>
        <taxon>Tetraparma</taxon>
    </lineage>
</organism>
<feature type="region of interest" description="Disordered" evidence="1">
    <location>
        <begin position="147"/>
        <end position="180"/>
    </location>
</feature>
<feature type="region of interest" description="Disordered" evidence="1">
    <location>
        <begin position="1"/>
        <end position="26"/>
    </location>
</feature>
<protein>
    <submittedName>
        <fullName evidence="2">Uncharacterized protein</fullName>
    </submittedName>
</protein>
<feature type="compositionally biased region" description="Basic and acidic residues" evidence="1">
    <location>
        <begin position="338"/>
        <end position="347"/>
    </location>
</feature>
<feature type="compositionally biased region" description="Polar residues" evidence="1">
    <location>
        <begin position="235"/>
        <end position="245"/>
    </location>
</feature>
<evidence type="ECO:0000256" key="1">
    <source>
        <dbReference type="SAM" id="MobiDB-lite"/>
    </source>
</evidence>
<feature type="compositionally biased region" description="Basic and acidic residues" evidence="1">
    <location>
        <begin position="246"/>
        <end position="263"/>
    </location>
</feature>
<dbReference type="EMBL" id="BRYB01002692">
    <property type="protein sequence ID" value="GMI24066.1"/>
    <property type="molecule type" value="Genomic_DNA"/>
</dbReference>